<sequence length="43" mass="5036">HKKDLKELINENEDKPVEVAIEVIEKWKKNAKDFSKALDIAEE</sequence>
<dbReference type="EMBL" id="CAJVPQ010000340">
    <property type="protein sequence ID" value="CAG8472741.1"/>
    <property type="molecule type" value="Genomic_DNA"/>
</dbReference>
<protein>
    <submittedName>
        <fullName evidence="1">1123_t:CDS:1</fullName>
    </submittedName>
</protein>
<reference evidence="1" key="1">
    <citation type="submission" date="2021-06" db="EMBL/GenBank/DDBJ databases">
        <authorList>
            <person name="Kallberg Y."/>
            <person name="Tangrot J."/>
            <person name="Rosling A."/>
        </authorList>
    </citation>
    <scope>NUCLEOTIDE SEQUENCE</scope>
    <source>
        <strain evidence="1">UK204</strain>
    </source>
</reference>
<evidence type="ECO:0000313" key="2">
    <source>
        <dbReference type="Proteomes" id="UP000789570"/>
    </source>
</evidence>
<dbReference type="Proteomes" id="UP000789570">
    <property type="component" value="Unassembled WGS sequence"/>
</dbReference>
<proteinExistence type="predicted"/>
<gene>
    <name evidence="1" type="ORF">FCALED_LOCUS2305</name>
</gene>
<keyword evidence="2" id="KW-1185">Reference proteome</keyword>
<feature type="non-terminal residue" evidence="1">
    <location>
        <position position="1"/>
    </location>
</feature>
<accession>A0A9N8W6N4</accession>
<evidence type="ECO:0000313" key="1">
    <source>
        <dbReference type="EMBL" id="CAG8472741.1"/>
    </source>
</evidence>
<organism evidence="1 2">
    <name type="scientific">Funneliformis caledonium</name>
    <dbReference type="NCBI Taxonomy" id="1117310"/>
    <lineage>
        <taxon>Eukaryota</taxon>
        <taxon>Fungi</taxon>
        <taxon>Fungi incertae sedis</taxon>
        <taxon>Mucoromycota</taxon>
        <taxon>Glomeromycotina</taxon>
        <taxon>Glomeromycetes</taxon>
        <taxon>Glomerales</taxon>
        <taxon>Glomeraceae</taxon>
        <taxon>Funneliformis</taxon>
    </lineage>
</organism>
<name>A0A9N8W6N4_9GLOM</name>
<comment type="caution">
    <text evidence="1">The sequence shown here is derived from an EMBL/GenBank/DDBJ whole genome shotgun (WGS) entry which is preliminary data.</text>
</comment>
<dbReference type="AlphaFoldDB" id="A0A9N8W6N4"/>